<accession>A0ACC2XH68</accession>
<gene>
    <name evidence="1" type="ORF">QFC24_004014</name>
</gene>
<proteinExistence type="predicted"/>
<reference evidence="1" key="1">
    <citation type="submission" date="2023-04" db="EMBL/GenBank/DDBJ databases">
        <title>Draft Genome sequencing of Naganishia species isolated from polar environments using Oxford Nanopore Technology.</title>
        <authorList>
            <person name="Leo P."/>
            <person name="Venkateswaran K."/>
        </authorList>
    </citation>
    <scope>NUCLEOTIDE SEQUENCE</scope>
    <source>
        <strain evidence="1">DBVPG 5303</strain>
    </source>
</reference>
<dbReference type="Proteomes" id="UP001234202">
    <property type="component" value="Unassembled WGS sequence"/>
</dbReference>
<name>A0ACC2XH68_9TREE</name>
<dbReference type="EMBL" id="JASBWV010000013">
    <property type="protein sequence ID" value="KAJ9122976.1"/>
    <property type="molecule type" value="Genomic_DNA"/>
</dbReference>
<evidence type="ECO:0000313" key="2">
    <source>
        <dbReference type="Proteomes" id="UP001234202"/>
    </source>
</evidence>
<comment type="caution">
    <text evidence="1">The sequence shown here is derived from an EMBL/GenBank/DDBJ whole genome shotgun (WGS) entry which is preliminary data.</text>
</comment>
<evidence type="ECO:0000313" key="1">
    <source>
        <dbReference type="EMBL" id="KAJ9122976.1"/>
    </source>
</evidence>
<protein>
    <submittedName>
        <fullName evidence="1">Uncharacterized protein</fullName>
    </submittedName>
</protein>
<sequence>MATAQLAIPPPIFSPFLDDQCGKINAKGVSWEGYQRAKLVSAEEVDLLKTLERQARKVSEGCNICNSRFHVRQALHRSLAETTKSGHCTGCPGWHLKHAVGSPVLLLPPQDQTTLPLFHNLSQHSDSKSDDPYGPLIKCLSLQDEFVLLEALRIMAILISTDPKPIPEACIPPMLDALAKLTNANPSPARDLAIQVLGAILGSRQIRKAAWNHESLLSGLIKALKANPSPQLQYWIILCFWQLSFEQYVAEEADKRFDLVALFAEVARTAAKEKVTRVVMATLRKQQNLLALAPSANINSMLVQKVLPLVKSFSARKWSDDEVIDDIKYLRDELEARLSNLSTFDEYASEVESGHLSWSPTHESEEFWKENVEKIRFEKNGKVVKQLVALLSSSRDPLVLAVAVHDIGQFIKYGDDGARKMINDLDGKIKVMELLSHESGDVKYQALVTVSVQPSF</sequence>
<keyword evidence="2" id="KW-1185">Reference proteome</keyword>
<organism evidence="1 2">
    <name type="scientific">Naganishia onofrii</name>
    <dbReference type="NCBI Taxonomy" id="1851511"/>
    <lineage>
        <taxon>Eukaryota</taxon>
        <taxon>Fungi</taxon>
        <taxon>Dikarya</taxon>
        <taxon>Basidiomycota</taxon>
        <taxon>Agaricomycotina</taxon>
        <taxon>Tremellomycetes</taxon>
        <taxon>Filobasidiales</taxon>
        <taxon>Filobasidiaceae</taxon>
        <taxon>Naganishia</taxon>
    </lineage>
</organism>